<proteinExistence type="predicted"/>
<keyword evidence="1" id="KW-1133">Transmembrane helix</keyword>
<sequence>MDNDTTFPALFGGEIIVSKYEGYERSQMKKAIVILTNVRLLIRWEEMLSSYFRRYSYSSIILDSIDRIDEARQNENLPILAILTLLTGLISDIFGFTYVLEYIQPTSTALVIIGVIMFVFLWYCRKKQCITMKGTFGLETIVFEKAIAGEFFNQLSEMILQRRTQCSMKQKNEYNGP</sequence>
<evidence type="ECO:0000256" key="1">
    <source>
        <dbReference type="SAM" id="Phobius"/>
    </source>
</evidence>
<reference evidence="3" key="1">
    <citation type="submission" date="2021-02" db="EMBL/GenBank/DDBJ databases">
        <authorList>
            <person name="Nowell W R."/>
        </authorList>
    </citation>
    <scope>NUCLEOTIDE SEQUENCE</scope>
</reference>
<organism evidence="3 5">
    <name type="scientific">Adineta ricciae</name>
    <name type="common">Rotifer</name>
    <dbReference type="NCBI Taxonomy" id="249248"/>
    <lineage>
        <taxon>Eukaryota</taxon>
        <taxon>Metazoa</taxon>
        <taxon>Spiralia</taxon>
        <taxon>Gnathifera</taxon>
        <taxon>Rotifera</taxon>
        <taxon>Eurotatoria</taxon>
        <taxon>Bdelloidea</taxon>
        <taxon>Adinetida</taxon>
        <taxon>Adinetidae</taxon>
        <taxon>Adineta</taxon>
    </lineage>
</organism>
<evidence type="ECO:0000313" key="2">
    <source>
        <dbReference type="EMBL" id="CAF0828263.1"/>
    </source>
</evidence>
<comment type="caution">
    <text evidence="3">The sequence shown here is derived from an EMBL/GenBank/DDBJ whole genome shotgun (WGS) entry which is preliminary data.</text>
</comment>
<evidence type="ECO:0000313" key="4">
    <source>
        <dbReference type="Proteomes" id="UP000663828"/>
    </source>
</evidence>
<gene>
    <name evidence="3" type="ORF">EDS130_LOCUS38679</name>
    <name evidence="2" type="ORF">XAT740_LOCUS4323</name>
</gene>
<evidence type="ECO:0000313" key="3">
    <source>
        <dbReference type="EMBL" id="CAF1438278.1"/>
    </source>
</evidence>
<keyword evidence="4" id="KW-1185">Reference proteome</keyword>
<dbReference type="EMBL" id="CAJNOR010000176">
    <property type="protein sequence ID" value="CAF0828263.1"/>
    <property type="molecule type" value="Genomic_DNA"/>
</dbReference>
<feature type="transmembrane region" description="Helical" evidence="1">
    <location>
        <begin position="106"/>
        <end position="124"/>
    </location>
</feature>
<keyword evidence="1" id="KW-0472">Membrane</keyword>
<dbReference type="EMBL" id="CAJNOJ010000410">
    <property type="protein sequence ID" value="CAF1438278.1"/>
    <property type="molecule type" value="Genomic_DNA"/>
</dbReference>
<dbReference type="Proteomes" id="UP000663828">
    <property type="component" value="Unassembled WGS sequence"/>
</dbReference>
<name>A0A815NTT6_ADIRI</name>
<feature type="transmembrane region" description="Helical" evidence="1">
    <location>
        <begin position="77"/>
        <end position="100"/>
    </location>
</feature>
<accession>A0A815NTT6</accession>
<evidence type="ECO:0000313" key="5">
    <source>
        <dbReference type="Proteomes" id="UP000663852"/>
    </source>
</evidence>
<keyword evidence="1" id="KW-0812">Transmembrane</keyword>
<dbReference type="Proteomes" id="UP000663852">
    <property type="component" value="Unassembled WGS sequence"/>
</dbReference>
<protein>
    <submittedName>
        <fullName evidence="3">Uncharacterized protein</fullName>
    </submittedName>
</protein>
<dbReference type="AlphaFoldDB" id="A0A815NTT6"/>